<dbReference type="PROSITE" id="PS00107">
    <property type="entry name" value="PROTEIN_KINASE_ATP"/>
    <property type="match status" value="1"/>
</dbReference>
<keyword evidence="5 7" id="KW-0067">ATP-binding</keyword>
<dbReference type="GO" id="GO:0000776">
    <property type="term" value="C:kinetochore"/>
    <property type="evidence" value="ECO:0007669"/>
    <property type="project" value="UniProtKB-KW"/>
</dbReference>
<dbReference type="InterPro" id="IPR011009">
    <property type="entry name" value="Kinase-like_dom_sf"/>
</dbReference>
<sequence>MSVCGLQILFGGGCSQMIRRDTKKKKRMQEICQVERKCSKLYQVASPQGLFRDVTNKEDGLCIEKKPIDPFCSKYRSLLSNSSDASENLTEIRTSTKAAPLLLCTKRGTATSAEKKKLVARADCEEEFTGPFLYLGHGKYGSVFRAKINSKPIALKFEKPIHCLPWEVRALALFRQRDQQRPEIIVQPKCLWLWNDAAIMSMPIYDCNLNEALWLQSKPITQKVALFLAYAILHPVARLHAADLIHCDIKPDNFLIKISSSKMPQIVLADFGRCVDLRRHIHSTPQTHKRHDSLFASTRAHIDDYLWPPAKNGKSAWTYQIDRYALGVLLHIIAIGRRPPSNTIPAKVPRGWQTMFWITAFDRLLINVIPKDPTISSAHDLQELADMALLTYRNLTLIDDHSSTASSLQDDNDHDIFSTTTSVPFFENDLDISQHFQHLKRTLVSSFGSKR</sequence>
<dbReference type="Pfam" id="PF00069">
    <property type="entry name" value="Pkinase"/>
    <property type="match status" value="1"/>
</dbReference>
<dbReference type="SMART" id="SM00220">
    <property type="entry name" value="S_TKc"/>
    <property type="match status" value="1"/>
</dbReference>
<keyword evidence="3 7" id="KW-0547">Nucleotide-binding</keyword>
<comment type="similarity">
    <text evidence="8">Belongs to the protein kinase superfamily.</text>
</comment>
<evidence type="ECO:0000256" key="6">
    <source>
        <dbReference type="ARBA" id="ARBA00023328"/>
    </source>
</evidence>
<evidence type="ECO:0000256" key="1">
    <source>
        <dbReference type="ARBA" id="ARBA00004629"/>
    </source>
</evidence>
<evidence type="ECO:0000256" key="8">
    <source>
        <dbReference type="RuleBase" id="RU000304"/>
    </source>
</evidence>
<name>A0A7S3NPL6_9STRA</name>
<dbReference type="InterPro" id="IPR000719">
    <property type="entry name" value="Prot_kinase_dom"/>
</dbReference>
<evidence type="ECO:0000259" key="9">
    <source>
        <dbReference type="PROSITE" id="PS50011"/>
    </source>
</evidence>
<reference evidence="10" key="1">
    <citation type="submission" date="2021-01" db="EMBL/GenBank/DDBJ databases">
        <authorList>
            <person name="Corre E."/>
            <person name="Pelletier E."/>
            <person name="Niang G."/>
            <person name="Scheremetjew M."/>
            <person name="Finn R."/>
            <person name="Kale V."/>
            <person name="Holt S."/>
            <person name="Cochrane G."/>
            <person name="Meng A."/>
            <person name="Brown T."/>
            <person name="Cohen L."/>
        </authorList>
    </citation>
    <scope>NUCLEOTIDE SEQUENCE</scope>
    <source>
        <strain evidence="10">CCMP1510</strain>
    </source>
</reference>
<dbReference type="PROSITE" id="PS00108">
    <property type="entry name" value="PROTEIN_KINASE_ST"/>
    <property type="match status" value="1"/>
</dbReference>
<dbReference type="PANTHER" id="PTHR14030">
    <property type="entry name" value="MITOTIC CHECKPOINT SERINE/THREONINE-PROTEIN KINASE BUB1"/>
    <property type="match status" value="1"/>
</dbReference>
<feature type="binding site" evidence="7">
    <location>
        <position position="156"/>
    </location>
    <ligand>
        <name>ATP</name>
        <dbReference type="ChEBI" id="CHEBI:30616"/>
    </ligand>
</feature>
<dbReference type="InterPro" id="IPR015661">
    <property type="entry name" value="Bub1/Mad3"/>
</dbReference>
<keyword evidence="8" id="KW-0808">Transferase</keyword>
<accession>A0A7S3NPL6</accession>
<dbReference type="PROSITE" id="PS50011">
    <property type="entry name" value="PROTEIN_KINASE_DOM"/>
    <property type="match status" value="1"/>
</dbReference>
<evidence type="ECO:0000256" key="2">
    <source>
        <dbReference type="ARBA" id="ARBA00022454"/>
    </source>
</evidence>
<keyword evidence="2" id="KW-0158">Chromosome</keyword>
<proteinExistence type="inferred from homology"/>
<evidence type="ECO:0000256" key="5">
    <source>
        <dbReference type="ARBA" id="ARBA00022840"/>
    </source>
</evidence>
<evidence type="ECO:0000256" key="3">
    <source>
        <dbReference type="ARBA" id="ARBA00022741"/>
    </source>
</evidence>
<keyword evidence="4" id="KW-0995">Kinetochore</keyword>
<gene>
    <name evidence="10" type="ORF">ALAG00032_LOCUS14643</name>
</gene>
<protein>
    <recommendedName>
        <fullName evidence="9">Protein kinase domain-containing protein</fullName>
    </recommendedName>
</protein>
<evidence type="ECO:0000313" key="10">
    <source>
        <dbReference type="EMBL" id="CAE0373841.1"/>
    </source>
</evidence>
<dbReference type="Gene3D" id="1.10.510.10">
    <property type="entry name" value="Transferase(Phosphotransferase) domain 1"/>
    <property type="match status" value="1"/>
</dbReference>
<keyword evidence="6" id="KW-0137">Centromere</keyword>
<evidence type="ECO:0000256" key="4">
    <source>
        <dbReference type="ARBA" id="ARBA00022838"/>
    </source>
</evidence>
<dbReference type="InterPro" id="IPR008271">
    <property type="entry name" value="Ser/Thr_kinase_AS"/>
</dbReference>
<dbReference type="EMBL" id="HBIJ01022426">
    <property type="protein sequence ID" value="CAE0373841.1"/>
    <property type="molecule type" value="Transcribed_RNA"/>
</dbReference>
<dbReference type="InterPro" id="IPR017441">
    <property type="entry name" value="Protein_kinase_ATP_BS"/>
</dbReference>
<organism evidence="10">
    <name type="scientific">Aureoumbra lagunensis</name>
    <dbReference type="NCBI Taxonomy" id="44058"/>
    <lineage>
        <taxon>Eukaryota</taxon>
        <taxon>Sar</taxon>
        <taxon>Stramenopiles</taxon>
        <taxon>Ochrophyta</taxon>
        <taxon>Pelagophyceae</taxon>
        <taxon>Pelagomonadales</taxon>
        <taxon>Aureoumbra</taxon>
    </lineage>
</organism>
<dbReference type="SUPFAM" id="SSF56112">
    <property type="entry name" value="Protein kinase-like (PK-like)"/>
    <property type="match status" value="1"/>
</dbReference>
<dbReference type="GO" id="GO:0004674">
    <property type="term" value="F:protein serine/threonine kinase activity"/>
    <property type="evidence" value="ECO:0007669"/>
    <property type="project" value="UniProtKB-KW"/>
</dbReference>
<dbReference type="AlphaFoldDB" id="A0A7S3NPL6"/>
<comment type="subcellular location">
    <subcellularLocation>
        <location evidence="1">Chromosome</location>
        <location evidence="1">Centromere</location>
        <location evidence="1">Kinetochore</location>
    </subcellularLocation>
</comment>
<dbReference type="GO" id="GO:0007094">
    <property type="term" value="P:mitotic spindle assembly checkpoint signaling"/>
    <property type="evidence" value="ECO:0007669"/>
    <property type="project" value="InterPro"/>
</dbReference>
<evidence type="ECO:0000256" key="7">
    <source>
        <dbReference type="PROSITE-ProRule" id="PRU10141"/>
    </source>
</evidence>
<keyword evidence="8" id="KW-0723">Serine/threonine-protein kinase</keyword>
<keyword evidence="8" id="KW-0418">Kinase</keyword>
<dbReference type="GO" id="GO:0005524">
    <property type="term" value="F:ATP binding"/>
    <property type="evidence" value="ECO:0007669"/>
    <property type="project" value="UniProtKB-UniRule"/>
</dbReference>
<feature type="domain" description="Protein kinase" evidence="9">
    <location>
        <begin position="129"/>
        <end position="451"/>
    </location>
</feature>